<dbReference type="Proteomes" id="UP000326396">
    <property type="component" value="Linkage Group LG8"/>
</dbReference>
<dbReference type="InterPro" id="IPR036514">
    <property type="entry name" value="SGNH_hydro_sf"/>
</dbReference>
<gene>
    <name evidence="5" type="ORF">E3N88_37356</name>
</gene>
<accession>A0A5N6LQY7</accession>
<dbReference type="PANTHER" id="PTHR22835:SF532">
    <property type="entry name" value="SERINE-RICH ADHESIN FOR PLATELETS-LIKE ISOFORM X1"/>
    <property type="match status" value="1"/>
</dbReference>
<name>A0A5N6LQY7_9ASTR</name>
<dbReference type="AlphaFoldDB" id="A0A5N6LQY7"/>
<dbReference type="EMBL" id="SZYD01000018">
    <property type="protein sequence ID" value="KAD2803979.1"/>
    <property type="molecule type" value="Genomic_DNA"/>
</dbReference>
<feature type="region of interest" description="Disordered" evidence="3">
    <location>
        <begin position="28"/>
        <end position="144"/>
    </location>
</feature>
<reference evidence="5 6" key="1">
    <citation type="submission" date="2019-05" db="EMBL/GenBank/DDBJ databases">
        <title>Mikania micrantha, genome provides insights into the molecular mechanism of rapid growth.</title>
        <authorList>
            <person name="Liu B."/>
        </authorList>
    </citation>
    <scope>NUCLEOTIDE SEQUENCE [LARGE SCALE GENOMIC DNA]</scope>
    <source>
        <strain evidence="5">NLD-2019</strain>
        <tissue evidence="5">Leaf</tissue>
    </source>
</reference>
<feature type="compositionally biased region" description="Polar residues" evidence="3">
    <location>
        <begin position="30"/>
        <end position="39"/>
    </location>
</feature>
<feature type="compositionally biased region" description="Pro residues" evidence="3">
    <location>
        <begin position="128"/>
        <end position="137"/>
    </location>
</feature>
<organism evidence="5 6">
    <name type="scientific">Mikania micrantha</name>
    <name type="common">bitter vine</name>
    <dbReference type="NCBI Taxonomy" id="192012"/>
    <lineage>
        <taxon>Eukaryota</taxon>
        <taxon>Viridiplantae</taxon>
        <taxon>Streptophyta</taxon>
        <taxon>Embryophyta</taxon>
        <taxon>Tracheophyta</taxon>
        <taxon>Spermatophyta</taxon>
        <taxon>Magnoliopsida</taxon>
        <taxon>eudicotyledons</taxon>
        <taxon>Gunneridae</taxon>
        <taxon>Pentapetalae</taxon>
        <taxon>asterids</taxon>
        <taxon>campanulids</taxon>
        <taxon>Asterales</taxon>
        <taxon>Asteraceae</taxon>
        <taxon>Asteroideae</taxon>
        <taxon>Heliantheae alliance</taxon>
        <taxon>Eupatorieae</taxon>
        <taxon>Mikania</taxon>
    </lineage>
</organism>
<dbReference type="InterPro" id="IPR001087">
    <property type="entry name" value="GDSL"/>
</dbReference>
<feature type="chain" id="PRO_5024317326" description="SGNH hydrolase-type esterase domain-containing protein" evidence="4">
    <location>
        <begin position="24"/>
        <end position="353"/>
    </location>
</feature>
<comment type="similarity">
    <text evidence="1">Belongs to the 'GDSL' lipolytic enzyme family.</text>
</comment>
<evidence type="ECO:0000256" key="2">
    <source>
        <dbReference type="ARBA" id="ARBA00023180"/>
    </source>
</evidence>
<feature type="signal peptide" evidence="4">
    <location>
        <begin position="1"/>
        <end position="23"/>
    </location>
</feature>
<feature type="compositionally biased region" description="Low complexity" evidence="3">
    <location>
        <begin position="105"/>
        <end position="114"/>
    </location>
</feature>
<evidence type="ECO:0000256" key="4">
    <source>
        <dbReference type="SAM" id="SignalP"/>
    </source>
</evidence>
<dbReference type="PANTHER" id="PTHR22835">
    <property type="entry name" value="ZINC FINGER FYVE DOMAIN CONTAINING PROTEIN"/>
    <property type="match status" value="1"/>
</dbReference>
<evidence type="ECO:0000256" key="1">
    <source>
        <dbReference type="ARBA" id="ARBA00008668"/>
    </source>
</evidence>
<comment type="caution">
    <text evidence="5">The sequence shown here is derived from an EMBL/GenBank/DDBJ whole genome shotgun (WGS) entry which is preliminary data.</text>
</comment>
<proteinExistence type="inferred from homology"/>
<evidence type="ECO:0000313" key="5">
    <source>
        <dbReference type="EMBL" id="KAD2803979.1"/>
    </source>
</evidence>
<keyword evidence="2" id="KW-0325">Glycoprotein</keyword>
<keyword evidence="6" id="KW-1185">Reference proteome</keyword>
<feature type="compositionally biased region" description="Basic and acidic residues" evidence="3">
    <location>
        <begin position="42"/>
        <end position="98"/>
    </location>
</feature>
<dbReference type="Pfam" id="PF00657">
    <property type="entry name" value="Lipase_GDSL"/>
    <property type="match status" value="1"/>
</dbReference>
<keyword evidence="4" id="KW-0732">Signal</keyword>
<protein>
    <recommendedName>
        <fullName evidence="7">SGNH hydrolase-type esterase domain-containing protein</fullName>
    </recommendedName>
</protein>
<evidence type="ECO:0000313" key="6">
    <source>
        <dbReference type="Proteomes" id="UP000326396"/>
    </source>
</evidence>
<dbReference type="OrthoDB" id="1600564at2759"/>
<dbReference type="GO" id="GO:0016788">
    <property type="term" value="F:hydrolase activity, acting on ester bonds"/>
    <property type="evidence" value="ECO:0007669"/>
    <property type="project" value="InterPro"/>
</dbReference>
<evidence type="ECO:0008006" key="7">
    <source>
        <dbReference type="Google" id="ProtNLM"/>
    </source>
</evidence>
<sequence>MTTTSRLALLVLLASLILNLAFAHRKHQNVPPQDLNQTPPEDPNKMHPPDDPPPEEPKQKDPSPEEPAQKDQPPEDPKQKDPPPDDPKQKDPPSEDPKQSLPSIPKNHLPQNPKQNPPPTPENQKPQDPNPNPPQDKPPFHDRFKGHFSTVFAFGDSYTDTGNAQFMGSLTTSFSGSLSSPYGSTAFGKSSNRLSDGRLVIDYITDSLGLPVLPPYQSTTANFTNGANFAIAGATTLTGDLLSKMARSFLLKGTPLGVWTQMDWYKKFQTERFCKGLDQKTCADKLKTTLFWVGEIGINDYSRAVGSNIPLQSIAKSSVTYTTEIVRVCIKSIIHAKTEKEKENHRLSMRYIL</sequence>
<evidence type="ECO:0000256" key="3">
    <source>
        <dbReference type="SAM" id="MobiDB-lite"/>
    </source>
</evidence>
<dbReference type="Gene3D" id="3.40.50.1110">
    <property type="entry name" value="SGNH hydrolase"/>
    <property type="match status" value="1"/>
</dbReference>